<evidence type="ECO:0000259" key="9">
    <source>
        <dbReference type="Pfam" id="PF20519"/>
    </source>
</evidence>
<feature type="transmembrane region" description="Helical" evidence="7">
    <location>
        <begin position="125"/>
        <end position="144"/>
    </location>
</feature>
<protein>
    <submittedName>
        <fullName evidence="11">Polycystin-2</fullName>
    </submittedName>
</protein>
<name>A0AB39ZR03_DROSZ</name>
<dbReference type="InterPro" id="IPR051223">
    <property type="entry name" value="Polycystin"/>
</dbReference>
<feature type="transmembrane region" description="Helical" evidence="7">
    <location>
        <begin position="39"/>
        <end position="58"/>
    </location>
</feature>
<dbReference type="RefSeq" id="XP_016939471.4">
    <property type="nucleotide sequence ID" value="XM_017083982.4"/>
</dbReference>
<dbReference type="InterPro" id="IPR003915">
    <property type="entry name" value="PKD_2"/>
</dbReference>
<keyword evidence="6" id="KW-0325">Glycoprotein</keyword>
<dbReference type="PANTHER" id="PTHR10877:SF183">
    <property type="entry name" value="AT14535P-RELATED"/>
    <property type="match status" value="1"/>
</dbReference>
<dbReference type="PANTHER" id="PTHR10877">
    <property type="entry name" value="POLYCYSTIN FAMILY MEMBER"/>
    <property type="match status" value="1"/>
</dbReference>
<keyword evidence="5 7" id="KW-0472">Membrane</keyword>
<proteinExistence type="inferred from homology"/>
<feature type="transmembrane region" description="Helical" evidence="7">
    <location>
        <begin position="559"/>
        <end position="581"/>
    </location>
</feature>
<dbReference type="Pfam" id="PF08016">
    <property type="entry name" value="PKD_channel"/>
    <property type="match status" value="1"/>
</dbReference>
<organism evidence="10 11">
    <name type="scientific">Drosophila suzukii</name>
    <name type="common">Spotted-wing drosophila fruit fly</name>
    <dbReference type="NCBI Taxonomy" id="28584"/>
    <lineage>
        <taxon>Eukaryota</taxon>
        <taxon>Metazoa</taxon>
        <taxon>Ecdysozoa</taxon>
        <taxon>Arthropoda</taxon>
        <taxon>Hexapoda</taxon>
        <taxon>Insecta</taxon>
        <taxon>Pterygota</taxon>
        <taxon>Neoptera</taxon>
        <taxon>Endopterygota</taxon>
        <taxon>Diptera</taxon>
        <taxon>Brachycera</taxon>
        <taxon>Muscomorpha</taxon>
        <taxon>Ephydroidea</taxon>
        <taxon>Drosophilidae</taxon>
        <taxon>Drosophila</taxon>
        <taxon>Sophophora</taxon>
    </lineage>
</organism>
<dbReference type="GO" id="GO:0016020">
    <property type="term" value="C:membrane"/>
    <property type="evidence" value="ECO:0007669"/>
    <property type="project" value="UniProtKB-SubCell"/>
</dbReference>
<evidence type="ECO:0000256" key="1">
    <source>
        <dbReference type="ARBA" id="ARBA00004141"/>
    </source>
</evidence>
<evidence type="ECO:0000256" key="2">
    <source>
        <dbReference type="ARBA" id="ARBA00007200"/>
    </source>
</evidence>
<feature type="transmembrane region" description="Helical" evidence="7">
    <location>
        <begin position="372"/>
        <end position="393"/>
    </location>
</feature>
<evidence type="ECO:0000256" key="4">
    <source>
        <dbReference type="ARBA" id="ARBA00022989"/>
    </source>
</evidence>
<evidence type="ECO:0000256" key="5">
    <source>
        <dbReference type="ARBA" id="ARBA00023136"/>
    </source>
</evidence>
<dbReference type="PRINTS" id="PR01433">
    <property type="entry name" value="POLYCYSTIN2"/>
</dbReference>
<reference evidence="11" key="1">
    <citation type="submission" date="2025-08" db="UniProtKB">
        <authorList>
            <consortium name="RefSeq"/>
        </authorList>
    </citation>
    <scope>IDENTIFICATION</scope>
</reference>
<evidence type="ECO:0000256" key="7">
    <source>
        <dbReference type="SAM" id="Phobius"/>
    </source>
</evidence>
<dbReference type="InterPro" id="IPR013122">
    <property type="entry name" value="PKD1_2_channel"/>
</dbReference>
<evidence type="ECO:0000313" key="11">
    <source>
        <dbReference type="RefSeq" id="XP_016939471.4"/>
    </source>
</evidence>
<keyword evidence="4 7" id="KW-1133">Transmembrane helix</keyword>
<dbReference type="Pfam" id="PF20519">
    <property type="entry name" value="Polycystin_dom"/>
    <property type="match status" value="1"/>
</dbReference>
<dbReference type="GO" id="GO:0005509">
    <property type="term" value="F:calcium ion binding"/>
    <property type="evidence" value="ECO:0007669"/>
    <property type="project" value="InterPro"/>
</dbReference>
<comment type="similarity">
    <text evidence="2">Belongs to the polycystin family.</text>
</comment>
<evidence type="ECO:0000313" key="10">
    <source>
        <dbReference type="Proteomes" id="UP001652628"/>
    </source>
</evidence>
<feature type="domain" description="Polycystin" evidence="9">
    <location>
        <begin position="168"/>
        <end position="362"/>
    </location>
</feature>
<accession>A0AB39ZR03</accession>
<evidence type="ECO:0000259" key="8">
    <source>
        <dbReference type="Pfam" id="PF08016"/>
    </source>
</evidence>
<dbReference type="InterPro" id="IPR046791">
    <property type="entry name" value="Polycystin_dom"/>
</dbReference>
<keyword evidence="10" id="KW-1185">Reference proteome</keyword>
<dbReference type="Proteomes" id="UP001652628">
    <property type="component" value="Chromosome 3"/>
</dbReference>
<comment type="subcellular location">
    <subcellularLocation>
        <location evidence="1">Membrane</location>
        <topology evidence="1">Multi-pass membrane protein</topology>
    </subcellularLocation>
</comment>
<evidence type="ECO:0000256" key="6">
    <source>
        <dbReference type="ARBA" id="ARBA00023180"/>
    </source>
</evidence>
<dbReference type="GO" id="GO:0005262">
    <property type="term" value="F:calcium channel activity"/>
    <property type="evidence" value="ECO:0007669"/>
    <property type="project" value="TreeGrafter"/>
</dbReference>
<evidence type="ECO:0000256" key="3">
    <source>
        <dbReference type="ARBA" id="ARBA00022692"/>
    </source>
</evidence>
<dbReference type="AlphaFoldDB" id="A0AB39ZR03"/>
<feature type="transmembrane region" description="Helical" evidence="7">
    <location>
        <begin position="164"/>
        <end position="181"/>
    </location>
</feature>
<keyword evidence="3 7" id="KW-0812">Transmembrane</keyword>
<dbReference type="GeneID" id="108017025"/>
<feature type="domain" description="Polycystin cation channel PKD1/PKD2" evidence="8">
    <location>
        <begin position="365"/>
        <end position="589"/>
    </location>
</feature>
<feature type="transmembrane region" description="Helical" evidence="7">
    <location>
        <begin position="495"/>
        <end position="518"/>
    </location>
</feature>
<feature type="transmembrane region" description="Helical" evidence="7">
    <location>
        <begin position="7"/>
        <end position="27"/>
    </location>
</feature>
<sequence length="725" mass="84395">MTKKNSNVIFYMTLVIIALCGFCIWNFSGFNHEDAKFNMILVAFLVVTLIQILVFTPIKNAIMAMDNACWPGHQSPVTPDENARVETFLDKARIRLRSLKSELMITESHRNEKLNLKYRLIKEELFLTGKLFILYFIMSLVLFSELDYYNNKFTRKIFMRDHRYSVGLSNLVTLSDVYTFLEFSLIVGFTDGDSTGLGAHWTHAEPVRMLGVVRLRQLRTEDSHVGLKDPVFTNEDFSEGWRLPYEWIPYTNKYWPIYTPWLGTVSGFRDNLIMGINHHGHFIKYPEMAGYKILLSDTRNKSLIILYYLMDHIWLDYNTSALFMDFTMYNVDANIFSVCTLWVEQFPFGNIHAHADIESHMFVDQIREMSRFGMLVLFISVIVWLQFAKVFFVKVWFEPRLLKTLWIQVDALIVGLSITAVIILAIRDNLVQSMIHEIEISVMVEFIDFREPARLTYFCDVLEGFSIALVTMRLWKVMQFSGTFQLFTKTISMAWQALIWTSVVTIIFIIAIALATVTINGNNIKIFRDLPKGIVTVTSFAFGYNHVMSPLDLSFGGEFLGIILYVIMGFVVKYLLINLIISMMRALMSNAKANRDRNVLHRISFWEFLRVEYADCINFILEVAQFKKGYKSHNRTVAENVERKLKYQERMAEMTNGRQSYPEMIPKKRRDEKLIQLRYRERIERTITLGAILQTQMELIEKLMFGDDNGNLPSLDVAEENVSST</sequence>
<dbReference type="GO" id="GO:0050982">
    <property type="term" value="P:detection of mechanical stimulus"/>
    <property type="evidence" value="ECO:0007669"/>
    <property type="project" value="TreeGrafter"/>
</dbReference>
<feature type="transmembrane region" description="Helical" evidence="7">
    <location>
        <begin position="405"/>
        <end position="426"/>
    </location>
</feature>
<gene>
    <name evidence="11" type="primary">brv1</name>
</gene>